<dbReference type="InterPro" id="IPR000109">
    <property type="entry name" value="POT_fam"/>
</dbReference>
<feature type="transmembrane region" description="Helical" evidence="8">
    <location>
        <begin position="465"/>
        <end position="484"/>
    </location>
</feature>
<feature type="transmembrane region" description="Helical" evidence="8">
    <location>
        <begin position="398"/>
        <end position="423"/>
    </location>
</feature>
<comment type="subcellular location">
    <subcellularLocation>
        <location evidence="1">Cell membrane</location>
        <topology evidence="1">Multi-pass membrane protein</topology>
    </subcellularLocation>
    <subcellularLocation>
        <location evidence="7">Membrane</location>
        <topology evidence="7">Multi-pass membrane protein</topology>
    </subcellularLocation>
</comment>
<reference evidence="9 10" key="1">
    <citation type="submission" date="2021-01" db="EMBL/GenBank/DDBJ databases">
        <title>Whole genome shotgun sequence of Catellatospora bangladeshensis NBRC 107357.</title>
        <authorList>
            <person name="Komaki H."/>
            <person name="Tamura T."/>
        </authorList>
    </citation>
    <scope>NUCLEOTIDE SEQUENCE [LARGE SCALE GENOMIC DNA]</scope>
    <source>
        <strain evidence="9 10">NBRC 107357</strain>
    </source>
</reference>
<name>A0A8J3NGD3_9ACTN</name>
<dbReference type="InterPro" id="IPR036259">
    <property type="entry name" value="MFS_trans_sf"/>
</dbReference>
<proteinExistence type="inferred from homology"/>
<evidence type="ECO:0000256" key="3">
    <source>
        <dbReference type="ARBA" id="ARBA00022475"/>
    </source>
</evidence>
<evidence type="ECO:0000256" key="8">
    <source>
        <dbReference type="SAM" id="Phobius"/>
    </source>
</evidence>
<keyword evidence="4 7" id="KW-0812">Transmembrane</keyword>
<dbReference type="GO" id="GO:0006857">
    <property type="term" value="P:oligopeptide transport"/>
    <property type="evidence" value="ECO:0007669"/>
    <property type="project" value="InterPro"/>
</dbReference>
<dbReference type="InterPro" id="IPR018456">
    <property type="entry name" value="PTR2_symporter_CS"/>
</dbReference>
<evidence type="ECO:0000256" key="6">
    <source>
        <dbReference type="ARBA" id="ARBA00023136"/>
    </source>
</evidence>
<feature type="transmembrane region" description="Helical" evidence="8">
    <location>
        <begin position="258"/>
        <end position="279"/>
    </location>
</feature>
<evidence type="ECO:0000256" key="2">
    <source>
        <dbReference type="ARBA" id="ARBA00022448"/>
    </source>
</evidence>
<dbReference type="Gene3D" id="1.20.1250.20">
    <property type="entry name" value="MFS general substrate transporter like domains"/>
    <property type="match status" value="1"/>
</dbReference>
<dbReference type="GO" id="GO:0005886">
    <property type="term" value="C:plasma membrane"/>
    <property type="evidence" value="ECO:0007669"/>
    <property type="project" value="UniProtKB-SubCell"/>
</dbReference>
<feature type="transmembrane region" description="Helical" evidence="8">
    <location>
        <begin position="368"/>
        <end position="392"/>
    </location>
</feature>
<feature type="transmembrane region" description="Helical" evidence="8">
    <location>
        <begin position="117"/>
        <end position="139"/>
    </location>
</feature>
<evidence type="ECO:0000256" key="5">
    <source>
        <dbReference type="ARBA" id="ARBA00022989"/>
    </source>
</evidence>
<feature type="transmembrane region" description="Helical" evidence="8">
    <location>
        <begin position="64"/>
        <end position="83"/>
    </location>
</feature>
<dbReference type="InterPro" id="IPR050171">
    <property type="entry name" value="MFS_Transporters"/>
</dbReference>
<dbReference type="EMBL" id="BONF01000009">
    <property type="protein sequence ID" value="GIF80232.1"/>
    <property type="molecule type" value="Genomic_DNA"/>
</dbReference>
<dbReference type="PANTHER" id="PTHR23517:SF15">
    <property type="entry name" value="PROTON-DEPENDENT OLIGOPEPTIDE FAMILY TRANSPORT PROTEIN"/>
    <property type="match status" value="1"/>
</dbReference>
<feature type="transmembrane region" description="Helical" evidence="8">
    <location>
        <begin position="187"/>
        <end position="207"/>
    </location>
</feature>
<keyword evidence="2 7" id="KW-0813">Transport</keyword>
<evidence type="ECO:0000313" key="10">
    <source>
        <dbReference type="Proteomes" id="UP000601223"/>
    </source>
</evidence>
<evidence type="ECO:0000313" key="9">
    <source>
        <dbReference type="EMBL" id="GIF80232.1"/>
    </source>
</evidence>
<dbReference type="CDD" id="cd17346">
    <property type="entry name" value="MFS_DtpA_like"/>
    <property type="match status" value="1"/>
</dbReference>
<keyword evidence="5 8" id="KW-1133">Transmembrane helix</keyword>
<evidence type="ECO:0000256" key="1">
    <source>
        <dbReference type="ARBA" id="ARBA00004651"/>
    </source>
</evidence>
<accession>A0A8J3NGD3</accession>
<dbReference type="Proteomes" id="UP000601223">
    <property type="component" value="Unassembled WGS sequence"/>
</dbReference>
<feature type="transmembrane region" description="Helical" evidence="8">
    <location>
        <begin position="160"/>
        <end position="181"/>
    </location>
</feature>
<dbReference type="NCBIfam" id="TIGR00924">
    <property type="entry name" value="yjdL_sub1_fam"/>
    <property type="match status" value="1"/>
</dbReference>
<keyword evidence="3" id="KW-1003">Cell membrane</keyword>
<feature type="transmembrane region" description="Helical" evidence="8">
    <location>
        <begin position="435"/>
        <end position="453"/>
    </location>
</feature>
<evidence type="ECO:0000256" key="7">
    <source>
        <dbReference type="RuleBase" id="RU003755"/>
    </source>
</evidence>
<dbReference type="GO" id="GO:1904680">
    <property type="term" value="F:peptide transmembrane transporter activity"/>
    <property type="evidence" value="ECO:0007669"/>
    <property type="project" value="InterPro"/>
</dbReference>
<feature type="transmembrane region" description="Helical" evidence="8">
    <location>
        <begin position="291"/>
        <end position="308"/>
    </location>
</feature>
<comment type="caution">
    <text evidence="9">The sequence shown here is derived from an EMBL/GenBank/DDBJ whole genome shotgun (WGS) entry which is preliminary data.</text>
</comment>
<feature type="transmembrane region" description="Helical" evidence="8">
    <location>
        <begin position="95"/>
        <end position="111"/>
    </location>
</feature>
<feature type="transmembrane region" description="Helical" evidence="8">
    <location>
        <begin position="228"/>
        <end position="246"/>
    </location>
</feature>
<dbReference type="InterPro" id="IPR005279">
    <property type="entry name" value="Dipep/tripep_permease"/>
</dbReference>
<comment type="similarity">
    <text evidence="7">Belongs to the major facilitator superfamily. Proton-dependent oligopeptide transporter (POT/PTR) (TC 2.A.17) family.</text>
</comment>
<dbReference type="PROSITE" id="PS01023">
    <property type="entry name" value="PTR2_2"/>
    <property type="match status" value="1"/>
</dbReference>
<gene>
    <name evidence="9" type="ORF">Cba03nite_15810</name>
</gene>
<organism evidence="9 10">
    <name type="scientific">Catellatospora bangladeshensis</name>
    <dbReference type="NCBI Taxonomy" id="310355"/>
    <lineage>
        <taxon>Bacteria</taxon>
        <taxon>Bacillati</taxon>
        <taxon>Actinomycetota</taxon>
        <taxon>Actinomycetes</taxon>
        <taxon>Micromonosporales</taxon>
        <taxon>Micromonosporaceae</taxon>
        <taxon>Catellatospora</taxon>
    </lineage>
</organism>
<dbReference type="SUPFAM" id="SSF103473">
    <property type="entry name" value="MFS general substrate transporter"/>
    <property type="match status" value="1"/>
</dbReference>
<evidence type="ECO:0000256" key="4">
    <source>
        <dbReference type="ARBA" id="ARBA00022692"/>
    </source>
</evidence>
<dbReference type="Pfam" id="PF00854">
    <property type="entry name" value="PTR2"/>
    <property type="match status" value="1"/>
</dbReference>
<protein>
    <submittedName>
        <fullName evidence="9">MFS transporter</fullName>
    </submittedName>
</protein>
<keyword evidence="10" id="KW-1185">Reference proteome</keyword>
<keyword evidence="6 8" id="KW-0472">Membrane</keyword>
<feature type="transmembrane region" description="Helical" evidence="8">
    <location>
        <begin position="335"/>
        <end position="356"/>
    </location>
</feature>
<dbReference type="PANTHER" id="PTHR23517">
    <property type="entry name" value="RESISTANCE PROTEIN MDTM, PUTATIVE-RELATED-RELATED"/>
    <property type="match status" value="1"/>
</dbReference>
<dbReference type="RefSeq" id="WP_203743605.1">
    <property type="nucleotide sequence ID" value="NZ_BONF01000009.1"/>
</dbReference>
<sequence>MATTTAPQGPPVKTWMGHPGGLVVLFLTEMWERFSFYGMRAILTLFLAAELTDGGFGMTDVAAAALYSIYNSMVYFMALPGGWIADRLIGTRRSVLWGGIVIALGHYALAFSSHAMFYLGLVLIVLGTGLLKPNISAMVGELYDKHPEMHESRRDAGFTLFYLGINLGAFIAPLLTGYFAAKNDWHVAFGIAAVGMTVAVIQYVLGGRRLEGVGLKAHKPLQAHERNRILRTGGIVLAIVLVLLIADIAAGTYRAEHVITALTVMALVVPALYFVTMFRDHTLTHQERSRISAYVWIFVGAMLFWMIYDQAGSLVNLFTENDVDRTVGSFEIPTAWFQSINPVLILLLAPVFAWLWTRLDRRQPTTPVKFSMALVGIGISFLVMGVAGALAGRGLISPLWIVLVYFIQTCAELLLSPVGLSVTTKLAPLRYASQVMGLWFLATAAGNALNTWVTPLSAKVPAGVYYGGLGLLAIGVGICFWIGARRIGQLMAGVH</sequence>
<dbReference type="AlphaFoldDB" id="A0A8J3NGD3"/>